<evidence type="ECO:0000313" key="2">
    <source>
        <dbReference type="EMBL" id="AST09375.1"/>
    </source>
</evidence>
<keyword evidence="3" id="KW-1185">Reference proteome</keyword>
<gene>
    <name evidence="2" type="ORF">Murmansk-180</name>
</gene>
<dbReference type="InterPro" id="IPR009974">
    <property type="entry name" value="Vaccinia_virus_B6"/>
</dbReference>
<name>A0A223FN11_9POXV</name>
<reference evidence="2" key="1">
    <citation type="journal article" date="2017" name="Virus Genes">
        <title>Two novel poxviruses with unusual genome rearrangements: NY_014 and Murmansk.</title>
        <authorList>
            <person name="Smithson C."/>
            <person name="Meyer H."/>
            <person name="Gigante C.M."/>
            <person name="Gao J."/>
            <person name="Zhao H."/>
            <person name="Batra D."/>
            <person name="Damon I."/>
            <person name="Upton C."/>
            <person name="Li Y."/>
        </authorList>
    </citation>
    <scope>NUCLEOTIDE SEQUENCE [LARGE SCALE GENOMIC DNA]</scope>
    <source>
        <strain evidence="2">LEIV-11411</strain>
    </source>
</reference>
<sequence length="186" mass="22121">MNFHRHTIDFSIYDACRAYMLDYYYNRKVIVYGDSNVIKNNIIKNTSDVDTTRFVKLIDNEFSNEDTELYDVENWLFSTIEDGFVNDTNTISRVTNTMIFMREFIKYTTTNHIRYVDDDLIHSLIDKVAVILADPEYKNELLYNDDKQQHMIRKNNIINIIHTTMYGTLIGGLVYYIIHRLVVKLF</sequence>
<protein>
    <submittedName>
        <fullName evidence="2">Ankyrin-repeat protein</fullName>
    </submittedName>
</protein>
<feature type="transmembrane region" description="Helical" evidence="1">
    <location>
        <begin position="157"/>
        <end position="178"/>
    </location>
</feature>
<keyword evidence="1" id="KW-0812">Transmembrane</keyword>
<accession>A0A223FN11</accession>
<proteinExistence type="predicted"/>
<dbReference type="Proteomes" id="UP000217350">
    <property type="component" value="Segment"/>
</dbReference>
<keyword evidence="1" id="KW-0472">Membrane</keyword>
<keyword evidence="1" id="KW-1133">Transmembrane helix</keyword>
<organism evidence="2">
    <name type="scientific">Murmansk poxvirus</name>
    <dbReference type="NCBI Taxonomy" id="2025359"/>
    <lineage>
        <taxon>Viruses</taxon>
        <taxon>Varidnaviria</taxon>
        <taxon>Bamfordvirae</taxon>
        <taxon>Nucleocytoviricota</taxon>
        <taxon>Pokkesviricetes</taxon>
        <taxon>Chitovirales</taxon>
        <taxon>Poxviridae</taxon>
        <taxon>Chordopoxvirinae</taxon>
        <taxon>Centapoxvirus</taxon>
        <taxon>Centapoxvirus microtuspox</taxon>
        <taxon>Murmansk microtuspox virus</taxon>
    </lineage>
</organism>
<dbReference type="EMBL" id="MF001304">
    <property type="protein sequence ID" value="AST09375.1"/>
    <property type="molecule type" value="Genomic_DNA"/>
</dbReference>
<evidence type="ECO:0000313" key="3">
    <source>
        <dbReference type="Proteomes" id="UP000217350"/>
    </source>
</evidence>
<evidence type="ECO:0000256" key="1">
    <source>
        <dbReference type="SAM" id="Phobius"/>
    </source>
</evidence>
<dbReference type="OrthoDB" id="34710at10239"/>
<dbReference type="Pfam" id="PF07389">
    <property type="entry name" value="Pox_B6"/>
    <property type="match status" value="1"/>
</dbReference>